<feature type="compositionally biased region" description="Low complexity" evidence="1">
    <location>
        <begin position="10"/>
        <end position="22"/>
    </location>
</feature>
<feature type="region of interest" description="Disordered" evidence="1">
    <location>
        <begin position="1"/>
        <end position="36"/>
    </location>
</feature>
<evidence type="ECO:0000256" key="1">
    <source>
        <dbReference type="SAM" id="MobiDB-lite"/>
    </source>
</evidence>
<dbReference type="EMBL" id="CADEAL010001446">
    <property type="protein sequence ID" value="CAB1432536.1"/>
    <property type="molecule type" value="Genomic_DNA"/>
</dbReference>
<sequence length="429" mass="46124">MSEWQEGLRSIASPPNPSSSSPCDPPCHSPGTARRNDELLVPGLPAGILGYCAGVTRAIQASGRIKPLTRRQSSGRALCYTWITPPPPSPLPSPRCRDSYIFFLVGPGPAALSDRGLIPALSADAEPVRSVCAWHLPNADGLSGASLCQSVSNWHTYGMCRHMQVAASVRWYLPVPTSGPPRGQFEQRSCGGSLLRMAFVLQSHEPPYLLPYARLKIQQHMWYSRGVSHDIQGPGAARARPLASLLTPASNQQRAEASEREMAFVPAYEDPTVTLRHAQTILKPIPTMQSRTSTAPRLLVYALQTSAAVIPYPPAPPTTPSIISLLWLAPFLSALFAFPSSPIHPLSRLASPPPHCLGLPSPLVSPRNSVPYSSAPVIRSWRPPAGVNGGEHRLGVSGCISSLRCLSSSNEDGHCQTPTPPLCQTHMRA</sequence>
<dbReference type="Proteomes" id="UP001153269">
    <property type="component" value="Unassembled WGS sequence"/>
</dbReference>
<evidence type="ECO:0000313" key="3">
    <source>
        <dbReference type="Proteomes" id="UP001153269"/>
    </source>
</evidence>
<accession>A0A9N7ULY2</accession>
<organism evidence="2 3">
    <name type="scientific">Pleuronectes platessa</name>
    <name type="common">European plaice</name>
    <dbReference type="NCBI Taxonomy" id="8262"/>
    <lineage>
        <taxon>Eukaryota</taxon>
        <taxon>Metazoa</taxon>
        <taxon>Chordata</taxon>
        <taxon>Craniata</taxon>
        <taxon>Vertebrata</taxon>
        <taxon>Euteleostomi</taxon>
        <taxon>Actinopterygii</taxon>
        <taxon>Neopterygii</taxon>
        <taxon>Teleostei</taxon>
        <taxon>Neoteleostei</taxon>
        <taxon>Acanthomorphata</taxon>
        <taxon>Carangaria</taxon>
        <taxon>Pleuronectiformes</taxon>
        <taxon>Pleuronectoidei</taxon>
        <taxon>Pleuronectidae</taxon>
        <taxon>Pleuronectes</taxon>
    </lineage>
</organism>
<name>A0A9N7ULY2_PLEPL</name>
<dbReference type="AlphaFoldDB" id="A0A9N7ULY2"/>
<comment type="caution">
    <text evidence="2">The sequence shown here is derived from an EMBL/GenBank/DDBJ whole genome shotgun (WGS) entry which is preliminary data.</text>
</comment>
<keyword evidence="3" id="KW-1185">Reference proteome</keyword>
<gene>
    <name evidence="2" type="ORF">PLEPLA_LOCUS20618</name>
</gene>
<proteinExistence type="predicted"/>
<reference evidence="2" key="1">
    <citation type="submission" date="2020-03" db="EMBL/GenBank/DDBJ databases">
        <authorList>
            <person name="Weist P."/>
        </authorList>
    </citation>
    <scope>NUCLEOTIDE SEQUENCE</scope>
</reference>
<protein>
    <submittedName>
        <fullName evidence="2">Uncharacterized protein</fullName>
    </submittedName>
</protein>
<evidence type="ECO:0000313" key="2">
    <source>
        <dbReference type="EMBL" id="CAB1432536.1"/>
    </source>
</evidence>